<dbReference type="SMART" id="SM00333">
    <property type="entry name" value="TUDOR"/>
    <property type="match status" value="5"/>
</dbReference>
<dbReference type="GeneTree" id="ENSGT00940000159049"/>
<dbReference type="Gene3D" id="2.40.50.90">
    <property type="match status" value="4"/>
</dbReference>
<reference evidence="3" key="3">
    <citation type="submission" date="2025-09" db="UniProtKB">
        <authorList>
            <consortium name="Ensembl"/>
        </authorList>
    </citation>
    <scope>IDENTIFICATION</scope>
</reference>
<feature type="domain" description="Tudor" evidence="2">
    <location>
        <begin position="864"/>
        <end position="922"/>
    </location>
</feature>
<feature type="domain" description="Tudor" evidence="2">
    <location>
        <begin position="1104"/>
        <end position="1169"/>
    </location>
</feature>
<feature type="compositionally biased region" description="Polar residues" evidence="1">
    <location>
        <begin position="756"/>
        <end position="766"/>
    </location>
</feature>
<dbReference type="OrthoDB" id="9989103at2759"/>
<feature type="region of interest" description="Disordered" evidence="1">
    <location>
        <begin position="747"/>
        <end position="803"/>
    </location>
</feature>
<dbReference type="Ensembl" id="ENSATET00000001991.3">
    <property type="protein sequence ID" value="ENSATEP00000001968.2"/>
    <property type="gene ID" value="ENSATEG00000001389.3"/>
</dbReference>
<dbReference type="PANTHER" id="PTHR22948:SF15">
    <property type="entry name" value="TUDOR DOMAIN-CONTAINING PROTEIN 6"/>
    <property type="match status" value="1"/>
</dbReference>
<dbReference type="InterPro" id="IPR035437">
    <property type="entry name" value="SNase_OB-fold_sf"/>
</dbReference>
<dbReference type="SUPFAM" id="SSF63748">
    <property type="entry name" value="Tudor/PWWP/MBT"/>
    <property type="match status" value="5"/>
</dbReference>
<organism evidence="3 4">
    <name type="scientific">Anabas testudineus</name>
    <name type="common">Climbing perch</name>
    <name type="synonym">Anthias testudineus</name>
    <dbReference type="NCBI Taxonomy" id="64144"/>
    <lineage>
        <taxon>Eukaryota</taxon>
        <taxon>Metazoa</taxon>
        <taxon>Chordata</taxon>
        <taxon>Craniata</taxon>
        <taxon>Vertebrata</taxon>
        <taxon>Euteleostomi</taxon>
        <taxon>Actinopterygii</taxon>
        <taxon>Neopterygii</taxon>
        <taxon>Teleostei</taxon>
        <taxon>Neoteleostei</taxon>
        <taxon>Acanthomorphata</taxon>
        <taxon>Anabantaria</taxon>
        <taxon>Anabantiformes</taxon>
        <taxon>Anabantoidei</taxon>
        <taxon>Anabantidae</taxon>
        <taxon>Anabas</taxon>
    </lineage>
</organism>
<dbReference type="InterPro" id="IPR002999">
    <property type="entry name" value="Tudor"/>
</dbReference>
<feature type="compositionally biased region" description="Basic and acidic residues" evidence="1">
    <location>
        <begin position="775"/>
        <end position="789"/>
    </location>
</feature>
<evidence type="ECO:0000313" key="4">
    <source>
        <dbReference type="Proteomes" id="UP000265040"/>
    </source>
</evidence>
<feature type="region of interest" description="Disordered" evidence="1">
    <location>
        <begin position="484"/>
        <end position="504"/>
    </location>
</feature>
<dbReference type="PANTHER" id="PTHR22948">
    <property type="entry name" value="TUDOR DOMAIN CONTAINING PROTEIN"/>
    <property type="match status" value="1"/>
</dbReference>
<name>A0A3Q1HAU0_ANATE</name>
<dbReference type="AlphaFoldDB" id="A0A3Q1HAU0"/>
<feature type="domain" description="Tudor" evidence="2">
    <location>
        <begin position="288"/>
        <end position="348"/>
    </location>
</feature>
<reference evidence="3" key="1">
    <citation type="submission" date="2021-04" db="EMBL/GenBank/DDBJ databases">
        <authorList>
            <consortium name="Wellcome Sanger Institute Data Sharing"/>
        </authorList>
    </citation>
    <scope>NUCLEOTIDE SEQUENCE [LARGE SCALE GENOMIC DNA]</scope>
</reference>
<dbReference type="PROSITE" id="PS50304">
    <property type="entry name" value="TUDOR"/>
    <property type="match status" value="4"/>
</dbReference>
<reference evidence="3" key="2">
    <citation type="submission" date="2025-08" db="UniProtKB">
        <authorList>
            <consortium name="Ensembl"/>
        </authorList>
    </citation>
    <scope>IDENTIFICATION</scope>
</reference>
<protein>
    <recommendedName>
        <fullName evidence="2">Tudor domain-containing protein</fullName>
    </recommendedName>
</protein>
<sequence>MCSIPGLPTPGTEVSVLLTRVNLNPDFGLVELWVNMDDGRKHIYEQLREEIQIPKRKFYGSEGKPGDLCLVCISDIWHRARIASIQSETYNVFLIDQGQSHIAISEDLAWGNSDSFLLPPEIEFCILANVLSLDNNWPKRAAKFLKALPGKQFKGLVQHVLMPDRTILLDIPIVSKQMCKFEVAKKIPGDEFKCLVLKCLHLPEGDSSVACHLMQEETLNVSCQLEKHGQYFYPELLTDTFETVIVTEVIDPNKFFCKLLIFSKAVMILSEQIHQHYKERPDFGDAQPQTCGDPCAAKGTNGRWHRSLLKQNTVTSDGTVVVLHVDEGQTEVAPFGDIRPLHETFLRMPVFTYLCSLTGVKDNGTGWTTDQIEYLKSLLLNQTVVARFDHHNIPQDVYDVTMYAANAACINDCFMQTTGLLPPCKSEQNPNVEKAVIPSAFVSALEDKQYTDLENEDSVEVDYLHKGTFSSTKSLEVNSRIDDVPTSSANDLDNKDSSEHSAPLTHNDGCLSTGFHYNYSTYNIEVGGKEKVGVTCAENVHHFFCQLKRNSHLFDKVMENINQLIGQPQCTDHQLGLDSICFARYRDGQWYRGQIVEMSPKPKVHFVDFGYNLAVDESDIRPFPSEACIARSVPVQAVALGLFDVPDDVPQEVNQWFADHAVSHSLTISVIAKGTKGNLIVELFDGSLNVNVEVRERISKLIQNEMTGLHQQPDQQLSNCSEQGCAPNEYFLTQELMNVQVLTNNTEQNKEEVKSPQESTHSASETENGETSDETVMRETFTKGSHGDSEITPFSLSSRPEDNVDIFKRPDISQNKTEEVFASCIVGPHYFWCQFYANTEDLCKVSMLAQEAGQAQQDVMLMHTFSPGSPCLALFSSDTQWYRAQVIQRTDDTLHVLFVDYGNESDVNIKDVRSLPQSVLEIAPQAFLCSLNGFDHSKGSWEDQVYDDFYSLLVDKPLKLTVLDMQDHSELTLPQYKVQLECENVAVNDAVQKYWKSAVTEHVMTESPEREKSLQPSQTEATESMFLIGQSNLTCPNSSEENVNTCIYNKAQISKNTTLDVYASCIVEPNFFWCQYANVKDLSKMSTLAQEAGQAQEDVMFMDTLGPGSPCLALFSSDNHWYRAQVTQRTGDTLHRNGDTVRVLFVDYGNESDIDIKDVRSLPLGLLEMAPQAFLCSLKGFDRSKGSWDDQVYDDFYNLLVDKPLRVTVFNMENHSELAVPQYAVEIECEGVDVNTMMEKYWKELDTEHTLAEYVKSVDQDETRTMDGSTEI</sequence>
<dbReference type="InParanoid" id="A0A3Q1HAU0"/>
<evidence type="ECO:0000259" key="2">
    <source>
        <dbReference type="PROSITE" id="PS50304"/>
    </source>
</evidence>
<dbReference type="FunFam" id="2.30.30.140:FF:000018">
    <property type="entry name" value="Serine/threonine-protein kinase 31"/>
    <property type="match status" value="2"/>
</dbReference>
<accession>A0A3Q1HAU0</accession>
<proteinExistence type="predicted"/>
<evidence type="ECO:0000256" key="1">
    <source>
        <dbReference type="SAM" id="MobiDB-lite"/>
    </source>
</evidence>
<dbReference type="InterPro" id="IPR050621">
    <property type="entry name" value="Tudor_domain_containing"/>
</dbReference>
<feature type="domain" description="Tudor" evidence="2">
    <location>
        <begin position="574"/>
        <end position="630"/>
    </location>
</feature>
<evidence type="ECO:0000313" key="3">
    <source>
        <dbReference type="Ensembl" id="ENSATEP00000001968.2"/>
    </source>
</evidence>
<dbReference type="Pfam" id="PF00567">
    <property type="entry name" value="TUDOR"/>
    <property type="match status" value="5"/>
</dbReference>
<dbReference type="Proteomes" id="UP000265040">
    <property type="component" value="Chromosome 22"/>
</dbReference>
<dbReference type="Gene3D" id="2.30.30.140">
    <property type="match status" value="5"/>
</dbReference>
<keyword evidence="4" id="KW-1185">Reference proteome</keyword>